<dbReference type="SUPFAM" id="SSF52980">
    <property type="entry name" value="Restriction endonuclease-like"/>
    <property type="match status" value="1"/>
</dbReference>
<comment type="subunit">
    <text evidence="10">Heterotrimer of RecB, RecC and RecD. All subunits contribute to DNA-binding.</text>
</comment>
<proteinExistence type="inferred from homology"/>
<dbReference type="InterPro" id="IPR013986">
    <property type="entry name" value="DExx_box_DNA_helicase_dom_sf"/>
</dbReference>
<organism evidence="13 14">
    <name type="scientific">Curvibacter cyanobacteriorum</name>
    <dbReference type="NCBI Taxonomy" id="3026422"/>
    <lineage>
        <taxon>Bacteria</taxon>
        <taxon>Pseudomonadati</taxon>
        <taxon>Pseudomonadota</taxon>
        <taxon>Betaproteobacteria</taxon>
        <taxon>Burkholderiales</taxon>
        <taxon>Comamonadaceae</taxon>
        <taxon>Curvibacter</taxon>
    </lineage>
</organism>
<dbReference type="GO" id="GO:0008854">
    <property type="term" value="F:exodeoxyribonuclease V activity"/>
    <property type="evidence" value="ECO:0007669"/>
    <property type="project" value="UniProtKB-EC"/>
</dbReference>
<feature type="domain" description="RecC C-terminal" evidence="12">
    <location>
        <begin position="844"/>
        <end position="1098"/>
    </location>
</feature>
<dbReference type="InterPro" id="IPR027417">
    <property type="entry name" value="P-loop_NTPase"/>
</dbReference>
<accession>A0ABT5MY06</accession>
<keyword evidence="6 10" id="KW-0269">Exonuclease</keyword>
<evidence type="ECO:0000256" key="8">
    <source>
        <dbReference type="ARBA" id="ARBA00023125"/>
    </source>
</evidence>
<dbReference type="Gene3D" id="1.10.10.160">
    <property type="match status" value="1"/>
</dbReference>
<evidence type="ECO:0000313" key="13">
    <source>
        <dbReference type="EMBL" id="MDD0838176.1"/>
    </source>
</evidence>
<evidence type="ECO:0000256" key="5">
    <source>
        <dbReference type="ARBA" id="ARBA00022806"/>
    </source>
</evidence>
<evidence type="ECO:0000256" key="11">
    <source>
        <dbReference type="SAM" id="MobiDB-lite"/>
    </source>
</evidence>
<evidence type="ECO:0000256" key="1">
    <source>
        <dbReference type="ARBA" id="ARBA00022722"/>
    </source>
</evidence>
<dbReference type="Gene3D" id="3.40.50.10930">
    <property type="match status" value="1"/>
</dbReference>
<dbReference type="Pfam" id="PF04257">
    <property type="entry name" value="Exonuc_V_gamma"/>
    <property type="match status" value="1"/>
</dbReference>
<comment type="miscellaneous">
    <text evidence="10">In the RecBCD complex, RecB has a slow 3'-5' helicase, an exonuclease activity and loads RecA onto ssDNA, RecD has a fast 5'-3' helicase activity, while RecC stimulates the ATPase and processivity of the RecB helicase and contributes to recognition of the Chi site.</text>
</comment>
<evidence type="ECO:0000256" key="3">
    <source>
        <dbReference type="ARBA" id="ARBA00022763"/>
    </source>
</evidence>
<keyword evidence="9 10" id="KW-0234">DNA repair</keyword>
<comment type="similarity">
    <text evidence="10">Belongs to the RecC family.</text>
</comment>
<dbReference type="PIRSF" id="PIRSF000980">
    <property type="entry name" value="RecC"/>
    <property type="match status" value="1"/>
</dbReference>
<dbReference type="Gene3D" id="1.10.10.990">
    <property type="match status" value="1"/>
</dbReference>
<sequence length="1214" mass="133727">MFATPNLPPGFMVLHGNRLEDLRDLLTGFLRQHPLPPLWPEVFLVQSAGMKHWLELSLADEAALGICAATRMELPSAYLWQVYRQVLGPAAVPAQMPFDKASLLWRLVRLLPDLVASRPIYQPLQRYLDQAPDARKLYQLALQLADVLDGYQSYRADWLHDWAQGRDVLGSPNTLPAQAPALDPAQAWQAQLWRDLRADVGEALAEASRAAVHARFMARLRELSDQFQSSGERPAGLPARIVVFGISSMPYQAVEALAALGQLSQVMLLVHNPCQYYWGDLVEGHAQLRQLLRRRQPVKASALAQATPGTAHHPLLASWGKQGRDYLHMLDEFDRVEAYRNRFVRVDAFVDPLGIGSPPTQLAQLQSGLLHLELPSAPLPLAEDDDSIRLVSCHSAQREVEVLHDRLLAWLDADPSLQPREVMVMVPDIATFAPHIQAVFGRFARGEPRHIPYSVADTSPRQSPLVQALQQLLSLPQARVSLADWLSLFEVSAVRQRFGLSEVEVGEVQAWLQAAGVRWGLDTEHRLRWGLPPGVPGLAQNTWDFGLRRLLLGYAVGQGAVWGDTLPQPALSGLDAPLAQALWGWVDATRLSLDTLSQPHTPSEWVRVLGELVARFFEGADEAEARQVQALLEPLQTWLQHCQAAGLDSPLPLEVVSDHWLGQLQEGGLQQRFLGGGVQFGTLMPMRSIPFRVVCLLGLNDGDYPRQSAPRDFDLMASNWRAGDRSRREDDRYLFLEALLSARERLYISWQGHRATDNAERPPSVLVAQLIEFLQRHWAPPRQPQVQPLQPFSAAYFRQGSGFVTYDADWARAQGPRPEAPVAGAALTGRASPADAEPAAPVPTVLNLSDLRQLLRQPVEVFFKGRLGVYLDELEEETLDSEPFGLDGLEKHQLGQALLAADSDATPEHLADLQRSGRLPMAAFGQRELQELHSRLNVVQQRLAPLEARFSQALPAQSIDLRFSLPGEAGGVDEVQLLGTLSGLFSEHEAGPDTAPAEVSPCLQRSQRLGAVLQGKADDATARVQVLTGLWVSHLAGCAVGLPLHSTVLGLDGQIVLPPLAPAEARAHLLRLVQAYRAAWQRPLPVACQTAWAYWQAARKAELAELTGRPRSRSTDPHDSARQVFEGGFQLTGERLTSPYLQRCTDDYSDLQDELPHWAEALYGDLARHLRIGPLAADTGADTSVDKCADKRVDAADGGTPAKTGGLGAARAQT</sequence>
<dbReference type="InterPro" id="IPR011335">
    <property type="entry name" value="Restrct_endonuc-II-like"/>
</dbReference>
<protein>
    <recommendedName>
        <fullName evidence="10">RecBCD enzyme subunit RecC</fullName>
    </recommendedName>
    <alternativeName>
        <fullName evidence="10">Exonuclease V subunit RecC</fullName>
        <shortName evidence="10">ExoV subunit RecC</shortName>
    </alternativeName>
    <alternativeName>
        <fullName evidence="10">Helicase/nuclease RecBCD subunit RecC</fullName>
    </alternativeName>
</protein>
<reference evidence="13 14" key="1">
    <citation type="submission" date="2023-02" db="EMBL/GenBank/DDBJ databases">
        <title>Bacterial whole genomic sequence of Curvibacter sp. HBC61.</title>
        <authorList>
            <person name="Le V."/>
            <person name="Ko S.-R."/>
            <person name="Ahn C.-Y."/>
            <person name="Oh H.-M."/>
        </authorList>
    </citation>
    <scope>NUCLEOTIDE SEQUENCE [LARGE SCALE GENOMIC DNA]</scope>
    <source>
        <strain evidence="13 14">HBC61</strain>
    </source>
</reference>
<gene>
    <name evidence="10 13" type="primary">recC</name>
    <name evidence="13" type="ORF">PSQ40_06305</name>
</gene>
<evidence type="ECO:0000256" key="7">
    <source>
        <dbReference type="ARBA" id="ARBA00022840"/>
    </source>
</evidence>
<keyword evidence="14" id="KW-1185">Reference proteome</keyword>
<dbReference type="Pfam" id="PF17946">
    <property type="entry name" value="RecC_C"/>
    <property type="match status" value="1"/>
</dbReference>
<keyword evidence="7 10" id="KW-0067">ATP-binding</keyword>
<dbReference type="InterPro" id="IPR041500">
    <property type="entry name" value="RecC_C"/>
</dbReference>
<dbReference type="Gene3D" id="3.40.50.300">
    <property type="entry name" value="P-loop containing nucleotide triphosphate hydrolases"/>
    <property type="match status" value="2"/>
</dbReference>
<comment type="caution">
    <text evidence="13">The sequence shown here is derived from an EMBL/GenBank/DDBJ whole genome shotgun (WGS) entry which is preliminary data.</text>
</comment>
<dbReference type="NCBIfam" id="TIGR01450">
    <property type="entry name" value="recC"/>
    <property type="match status" value="1"/>
</dbReference>
<keyword evidence="3 10" id="KW-0227">DNA damage</keyword>
<evidence type="ECO:0000256" key="4">
    <source>
        <dbReference type="ARBA" id="ARBA00022801"/>
    </source>
</evidence>
<feature type="region of interest" description="Disordered" evidence="11">
    <location>
        <begin position="1193"/>
        <end position="1214"/>
    </location>
</feature>
<name>A0ABT5MY06_9BURK</name>
<evidence type="ECO:0000259" key="12">
    <source>
        <dbReference type="Pfam" id="PF17946"/>
    </source>
</evidence>
<keyword evidence="5 10" id="KW-0347">Helicase</keyword>
<evidence type="ECO:0000256" key="9">
    <source>
        <dbReference type="ARBA" id="ARBA00023204"/>
    </source>
</evidence>
<dbReference type="PANTHER" id="PTHR30591">
    <property type="entry name" value="RECBCD ENZYME SUBUNIT RECC"/>
    <property type="match status" value="1"/>
</dbReference>
<dbReference type="HAMAP" id="MF_01486">
    <property type="entry name" value="RecC"/>
    <property type="match status" value="1"/>
</dbReference>
<evidence type="ECO:0000313" key="14">
    <source>
        <dbReference type="Proteomes" id="UP001528673"/>
    </source>
</evidence>
<dbReference type="InterPro" id="IPR006697">
    <property type="entry name" value="RecC"/>
</dbReference>
<dbReference type="SUPFAM" id="SSF52540">
    <property type="entry name" value="P-loop containing nucleoside triphosphate hydrolases"/>
    <property type="match status" value="2"/>
</dbReference>
<evidence type="ECO:0000256" key="10">
    <source>
        <dbReference type="HAMAP-Rule" id="MF_01486"/>
    </source>
</evidence>
<evidence type="ECO:0000256" key="6">
    <source>
        <dbReference type="ARBA" id="ARBA00022839"/>
    </source>
</evidence>
<dbReference type="EMBL" id="JAQSIP010000002">
    <property type="protein sequence ID" value="MDD0838176.1"/>
    <property type="molecule type" value="Genomic_DNA"/>
</dbReference>
<evidence type="ECO:0000256" key="2">
    <source>
        <dbReference type="ARBA" id="ARBA00022741"/>
    </source>
</evidence>
<comment type="function">
    <text evidence="10">A helicase/nuclease that prepares dsDNA breaks (DSB) for recombinational DNA repair. Binds to DSBs and unwinds DNA via a highly rapid and processive ATP-dependent bidirectional helicase activity. Unwinds dsDNA until it encounters a Chi (crossover hotspot instigator) sequence from the 3' direction. Cuts ssDNA a few nucleotides 3' to the Chi site. The properties and activities of the enzyme are changed at Chi. The Chi-altered holoenzyme produces a long 3'-ssDNA overhang and facilitates RecA-binding to the ssDNA for homologous DNA recombination and repair. Holoenzyme degrades any linearized DNA that is unable to undergo homologous recombination. In the holoenzyme this subunit recognizes the wild-type Chi sequence, and when added to isolated RecB increases its ATP-dependent helicase processivity.</text>
</comment>
<keyword evidence="8 10" id="KW-0238">DNA-binding</keyword>
<keyword evidence="1 10" id="KW-0540">Nuclease</keyword>
<dbReference type="PANTHER" id="PTHR30591:SF1">
    <property type="entry name" value="RECBCD ENZYME SUBUNIT RECC"/>
    <property type="match status" value="1"/>
</dbReference>
<keyword evidence="4 10" id="KW-0378">Hydrolase</keyword>
<dbReference type="Proteomes" id="UP001528673">
    <property type="component" value="Unassembled WGS sequence"/>
</dbReference>
<keyword evidence="2 10" id="KW-0547">Nucleotide-binding</keyword>